<dbReference type="AlphaFoldDB" id="A0A162K7T9"/>
<name>A0A162K7T9_CORDF</name>
<evidence type="ECO:0000313" key="2">
    <source>
        <dbReference type="Proteomes" id="UP000076881"/>
    </source>
</evidence>
<protein>
    <submittedName>
        <fullName evidence="1">Origin recognition complex, subunit 6</fullName>
    </submittedName>
</protein>
<comment type="caution">
    <text evidence="1">The sequence shown here is derived from an EMBL/GenBank/DDBJ whole genome shotgun (WGS) entry which is preliminary data.</text>
</comment>
<accession>A0A162K7T9</accession>
<dbReference type="EMBL" id="AZHF01000002">
    <property type="protein sequence ID" value="OAA79072.1"/>
    <property type="molecule type" value="Genomic_DNA"/>
</dbReference>
<dbReference type="OrthoDB" id="5367324at2759"/>
<evidence type="ECO:0000313" key="1">
    <source>
        <dbReference type="EMBL" id="OAA79072.1"/>
    </source>
</evidence>
<dbReference type="STRING" id="1081108.A0A162K7T9"/>
<proteinExistence type="predicted"/>
<dbReference type="Proteomes" id="UP000076881">
    <property type="component" value="Unassembled WGS sequence"/>
</dbReference>
<gene>
    <name evidence="1" type="ORF">LEL_02558</name>
</gene>
<reference evidence="1 2" key="1">
    <citation type="journal article" date="2016" name="Genome Biol. Evol.">
        <title>Divergent and convergent evolution of fungal pathogenicity.</title>
        <authorList>
            <person name="Shang Y."/>
            <person name="Xiao G."/>
            <person name="Zheng P."/>
            <person name="Cen K."/>
            <person name="Zhan S."/>
            <person name="Wang C."/>
        </authorList>
    </citation>
    <scope>NUCLEOTIDE SEQUENCE [LARGE SCALE GENOMIC DNA]</scope>
    <source>
        <strain evidence="1 2">RCEF 1005</strain>
    </source>
</reference>
<sequence>MLAGIESVLFPEGQKLEEEWAKGQTTEVVAAVLYHVTMRFQAITAGVPIDSDSYAPIRKEILSILGKARKEVVFVGAEDAGAWDGWTTVKAKDFDAMVEAAKENEWLESDWYRGINDVVQNIGDGDVNMDEGDEGTQESVGRRADTMFQDRYDFLSAGRRAEYKTWKEAQLARIEKLLAAQGAMEIDTQ</sequence>
<keyword evidence="2" id="KW-1185">Reference proteome</keyword>
<organism evidence="1 2">
    <name type="scientific">Akanthomyces lecanii RCEF 1005</name>
    <dbReference type="NCBI Taxonomy" id="1081108"/>
    <lineage>
        <taxon>Eukaryota</taxon>
        <taxon>Fungi</taxon>
        <taxon>Dikarya</taxon>
        <taxon>Ascomycota</taxon>
        <taxon>Pezizomycotina</taxon>
        <taxon>Sordariomycetes</taxon>
        <taxon>Hypocreomycetidae</taxon>
        <taxon>Hypocreales</taxon>
        <taxon>Cordycipitaceae</taxon>
        <taxon>Akanthomyces</taxon>
        <taxon>Cordyceps confragosa</taxon>
    </lineage>
</organism>